<comment type="caution">
    <text evidence="14">The sequence shown here is derived from an EMBL/GenBank/DDBJ whole genome shotgun (WGS) entry which is preliminary data.</text>
</comment>
<dbReference type="GO" id="GO:0046872">
    <property type="term" value="F:metal ion binding"/>
    <property type="evidence" value="ECO:0007669"/>
    <property type="project" value="UniProtKB-UniRule"/>
</dbReference>
<evidence type="ECO:0000256" key="2">
    <source>
        <dbReference type="ARBA" id="ARBA00003532"/>
    </source>
</evidence>
<evidence type="ECO:0000256" key="7">
    <source>
        <dbReference type="ARBA" id="ARBA00022737"/>
    </source>
</evidence>
<name>A0A8J3PHF3_9ACTN</name>
<evidence type="ECO:0000256" key="5">
    <source>
        <dbReference type="ARBA" id="ARBA00022485"/>
    </source>
</evidence>
<dbReference type="PANTHER" id="PTHR42859:SF2">
    <property type="entry name" value="FERREDOXIN"/>
    <property type="match status" value="1"/>
</dbReference>
<evidence type="ECO:0000256" key="10">
    <source>
        <dbReference type="ARBA" id="ARBA00023014"/>
    </source>
</evidence>
<dbReference type="InterPro" id="IPR000813">
    <property type="entry name" value="7Fe_ferredoxin"/>
</dbReference>
<dbReference type="AlphaFoldDB" id="A0A8J3PHF3"/>
<keyword evidence="15" id="KW-1185">Reference proteome</keyword>
<dbReference type="GO" id="GO:0009055">
    <property type="term" value="F:electron transfer activity"/>
    <property type="evidence" value="ECO:0007669"/>
    <property type="project" value="UniProtKB-UniRule"/>
</dbReference>
<dbReference type="PRINTS" id="PR00354">
    <property type="entry name" value="7FE8SFRDOXIN"/>
</dbReference>
<gene>
    <name evidence="14" type="ORF">Cme02nite_50010</name>
</gene>
<evidence type="ECO:0000256" key="4">
    <source>
        <dbReference type="ARBA" id="ARBA00022448"/>
    </source>
</evidence>
<sequence length="140" mass="14514">MRLFAGCSGGACTGPGLRSSAVQLLAFRSMTYVIAMPCVDVMDKACVDECPIDCIYEGDRMLYIHPDECIDCGACEPACPVEAIFFEDDLPSEFSGYIAVNAGFFTSIGSPGGAPRGGPVAGDHPLVAALPLQADDGALA</sequence>
<dbReference type="Proteomes" id="UP000660339">
    <property type="component" value="Unassembled WGS sequence"/>
</dbReference>
<keyword evidence="8 12" id="KW-0249">Electron transport</keyword>
<dbReference type="GO" id="GO:0051538">
    <property type="term" value="F:3 iron, 4 sulfur cluster binding"/>
    <property type="evidence" value="ECO:0007669"/>
    <property type="project" value="UniProtKB-UniRule"/>
</dbReference>
<keyword evidence="10 12" id="KW-0411">Iron-sulfur</keyword>
<evidence type="ECO:0000256" key="9">
    <source>
        <dbReference type="ARBA" id="ARBA00023004"/>
    </source>
</evidence>
<dbReference type="InterPro" id="IPR050294">
    <property type="entry name" value="RnfB_subfamily"/>
</dbReference>
<dbReference type="NCBIfam" id="NF045480">
    <property type="entry name" value="FdxA_Actino"/>
    <property type="match status" value="1"/>
</dbReference>
<evidence type="ECO:0000256" key="1">
    <source>
        <dbReference type="ARBA" id="ARBA00001966"/>
    </source>
</evidence>
<comment type="cofactor">
    <cofactor evidence="12">
        <name>[3Fe-4S] cluster</name>
        <dbReference type="ChEBI" id="CHEBI:21137"/>
    </cofactor>
    <text evidence="12">Binds 1 [3Fe-4S] cluster.</text>
</comment>
<comment type="function">
    <text evidence="2 12">Ferredoxins are iron-sulfur proteins that transfer electrons in a wide variety of metabolic reactions.</text>
</comment>
<dbReference type="PROSITE" id="PS00198">
    <property type="entry name" value="4FE4S_FER_1"/>
    <property type="match status" value="1"/>
</dbReference>
<dbReference type="PROSITE" id="PS51379">
    <property type="entry name" value="4FE4S_FER_2"/>
    <property type="match status" value="1"/>
</dbReference>
<evidence type="ECO:0000259" key="13">
    <source>
        <dbReference type="PROSITE" id="PS51379"/>
    </source>
</evidence>
<evidence type="ECO:0000256" key="6">
    <source>
        <dbReference type="ARBA" id="ARBA00022723"/>
    </source>
</evidence>
<keyword evidence="11 12" id="KW-0003">3Fe-4S</keyword>
<reference evidence="14" key="1">
    <citation type="submission" date="2021-01" db="EMBL/GenBank/DDBJ databases">
        <title>Whole genome shotgun sequence of Catellatospora methionotrophica NBRC 14553.</title>
        <authorList>
            <person name="Komaki H."/>
            <person name="Tamura T."/>
        </authorList>
    </citation>
    <scope>NUCLEOTIDE SEQUENCE</scope>
    <source>
        <strain evidence="14">NBRC 14553</strain>
    </source>
</reference>
<dbReference type="InterPro" id="IPR054830">
    <property type="entry name" value="FdxA_Actino"/>
</dbReference>
<dbReference type="Gene3D" id="3.30.70.20">
    <property type="match status" value="1"/>
</dbReference>
<keyword evidence="9 12" id="KW-0408">Iron</keyword>
<dbReference type="SUPFAM" id="SSF54862">
    <property type="entry name" value="4Fe-4S ferredoxins"/>
    <property type="match status" value="1"/>
</dbReference>
<organism evidence="14 15">
    <name type="scientific">Catellatospora methionotrophica</name>
    <dbReference type="NCBI Taxonomy" id="121620"/>
    <lineage>
        <taxon>Bacteria</taxon>
        <taxon>Bacillati</taxon>
        <taxon>Actinomycetota</taxon>
        <taxon>Actinomycetes</taxon>
        <taxon>Micromonosporales</taxon>
        <taxon>Micromonosporaceae</taxon>
        <taxon>Catellatospora</taxon>
    </lineage>
</organism>
<dbReference type="PANTHER" id="PTHR42859">
    <property type="entry name" value="OXIDOREDUCTASE"/>
    <property type="match status" value="1"/>
</dbReference>
<dbReference type="GO" id="GO:0051539">
    <property type="term" value="F:4 iron, 4 sulfur cluster binding"/>
    <property type="evidence" value="ECO:0007669"/>
    <property type="project" value="UniProtKB-UniRule"/>
</dbReference>
<comment type="cofactor">
    <cofactor evidence="1 12">
        <name>[4Fe-4S] cluster</name>
        <dbReference type="ChEBI" id="CHEBI:49883"/>
    </cofactor>
</comment>
<evidence type="ECO:0000256" key="12">
    <source>
        <dbReference type="RuleBase" id="RU365098"/>
    </source>
</evidence>
<keyword evidence="5 12" id="KW-0004">4Fe-4S</keyword>
<keyword evidence="7" id="KW-0677">Repeat</keyword>
<dbReference type="EMBL" id="BONJ01000028">
    <property type="protein sequence ID" value="GIG16669.1"/>
    <property type="molecule type" value="Genomic_DNA"/>
</dbReference>
<evidence type="ECO:0000313" key="15">
    <source>
        <dbReference type="Proteomes" id="UP000660339"/>
    </source>
</evidence>
<evidence type="ECO:0000313" key="14">
    <source>
        <dbReference type="EMBL" id="GIG16669.1"/>
    </source>
</evidence>
<keyword evidence="4 12" id="KW-0813">Transport</keyword>
<proteinExistence type="predicted"/>
<dbReference type="InterPro" id="IPR017896">
    <property type="entry name" value="4Fe4S_Fe-S-bd"/>
</dbReference>
<evidence type="ECO:0000256" key="3">
    <source>
        <dbReference type="ARBA" id="ARBA00013529"/>
    </source>
</evidence>
<accession>A0A8J3PHF3</accession>
<keyword evidence="6 12" id="KW-0479">Metal-binding</keyword>
<evidence type="ECO:0000256" key="11">
    <source>
        <dbReference type="ARBA" id="ARBA00023291"/>
    </source>
</evidence>
<dbReference type="Pfam" id="PF00037">
    <property type="entry name" value="Fer4"/>
    <property type="match status" value="1"/>
</dbReference>
<protein>
    <recommendedName>
        <fullName evidence="3 12">Ferredoxin</fullName>
    </recommendedName>
</protein>
<feature type="domain" description="4Fe-4S ferredoxin-type" evidence="13">
    <location>
        <begin position="60"/>
        <end position="89"/>
    </location>
</feature>
<dbReference type="InterPro" id="IPR017900">
    <property type="entry name" value="4Fe4S_Fe_S_CS"/>
</dbReference>
<evidence type="ECO:0000256" key="8">
    <source>
        <dbReference type="ARBA" id="ARBA00022982"/>
    </source>
</evidence>